<evidence type="ECO:0000256" key="4">
    <source>
        <dbReference type="SAM" id="MobiDB-lite"/>
    </source>
</evidence>
<dbReference type="Proteomes" id="UP000318582">
    <property type="component" value="Unassembled WGS sequence"/>
</dbReference>
<dbReference type="Gene3D" id="1.20.1270.220">
    <property type="match status" value="1"/>
</dbReference>
<keyword evidence="2 3" id="KW-0103">Bromodomain</keyword>
<evidence type="ECO:0000256" key="1">
    <source>
        <dbReference type="ARBA" id="ARBA00022737"/>
    </source>
</evidence>
<gene>
    <name evidence="7" type="ORF">PhCBS80983_g02093</name>
</gene>
<feature type="domain" description="Bromo" evidence="5">
    <location>
        <begin position="161"/>
        <end position="233"/>
    </location>
</feature>
<dbReference type="InterPro" id="IPR043509">
    <property type="entry name" value="Bromo_Brdt_II"/>
</dbReference>
<dbReference type="AlphaFoldDB" id="A0A507E897"/>
<comment type="caution">
    <text evidence="7">The sequence shown here is derived from an EMBL/GenBank/DDBJ whole genome shotgun (WGS) entry which is preliminary data.</text>
</comment>
<feature type="compositionally biased region" description="Basic and acidic residues" evidence="4">
    <location>
        <begin position="58"/>
        <end position="69"/>
    </location>
</feature>
<keyword evidence="1" id="KW-0677">Repeat</keyword>
<feature type="domain" description="NET" evidence="6">
    <location>
        <begin position="541"/>
        <end position="623"/>
    </location>
</feature>
<reference evidence="7 8" key="1">
    <citation type="journal article" date="2019" name="Sci. Rep.">
        <title>Comparative genomics of chytrid fungi reveal insights into the obligate biotrophic and pathogenic lifestyle of Synchytrium endobioticum.</title>
        <authorList>
            <person name="van de Vossenberg B.T.L.H."/>
            <person name="Warris S."/>
            <person name="Nguyen H.D.T."/>
            <person name="van Gent-Pelzer M.P.E."/>
            <person name="Joly D.L."/>
            <person name="van de Geest H.C."/>
            <person name="Bonants P.J.M."/>
            <person name="Smith D.S."/>
            <person name="Levesque C.A."/>
            <person name="van der Lee T.A.J."/>
        </authorList>
    </citation>
    <scope>NUCLEOTIDE SEQUENCE [LARGE SCALE GENOMIC DNA]</scope>
    <source>
        <strain evidence="7 8">CBS 809.83</strain>
    </source>
</reference>
<feature type="compositionally biased region" description="Basic and acidic residues" evidence="4">
    <location>
        <begin position="79"/>
        <end position="88"/>
    </location>
</feature>
<feature type="compositionally biased region" description="Basic and acidic residues" evidence="4">
    <location>
        <begin position="7"/>
        <end position="41"/>
    </location>
</feature>
<evidence type="ECO:0000256" key="3">
    <source>
        <dbReference type="PROSITE-ProRule" id="PRU00035"/>
    </source>
</evidence>
<dbReference type="InterPro" id="IPR018359">
    <property type="entry name" value="Bromodomain_CS"/>
</dbReference>
<dbReference type="InterPro" id="IPR001487">
    <property type="entry name" value="Bromodomain"/>
</dbReference>
<evidence type="ECO:0000256" key="2">
    <source>
        <dbReference type="ARBA" id="ARBA00023117"/>
    </source>
</evidence>
<dbReference type="GO" id="GO:0005634">
    <property type="term" value="C:nucleus"/>
    <property type="evidence" value="ECO:0007669"/>
    <property type="project" value="TreeGrafter"/>
</dbReference>
<feature type="region of interest" description="Disordered" evidence="4">
    <location>
        <begin position="480"/>
        <end position="568"/>
    </location>
</feature>
<evidence type="ECO:0008006" key="9">
    <source>
        <dbReference type="Google" id="ProtNLM"/>
    </source>
</evidence>
<dbReference type="PANTHER" id="PTHR22880:SF225">
    <property type="entry name" value="BROMODOMAIN-CONTAINING PROTEIN BET-1-RELATED"/>
    <property type="match status" value="1"/>
</dbReference>
<organism evidence="7 8">
    <name type="scientific">Powellomyces hirtus</name>
    <dbReference type="NCBI Taxonomy" id="109895"/>
    <lineage>
        <taxon>Eukaryota</taxon>
        <taxon>Fungi</taxon>
        <taxon>Fungi incertae sedis</taxon>
        <taxon>Chytridiomycota</taxon>
        <taxon>Chytridiomycota incertae sedis</taxon>
        <taxon>Chytridiomycetes</taxon>
        <taxon>Spizellomycetales</taxon>
        <taxon>Powellomycetaceae</taxon>
        <taxon>Powellomyces</taxon>
    </lineage>
</organism>
<dbReference type="PROSITE" id="PS50014">
    <property type="entry name" value="BROMODOMAIN_2"/>
    <property type="match status" value="2"/>
</dbReference>
<dbReference type="STRING" id="109895.A0A507E897"/>
<dbReference type="SUPFAM" id="SSF47370">
    <property type="entry name" value="Bromodomain"/>
    <property type="match status" value="2"/>
</dbReference>
<dbReference type="EMBL" id="QEAQ01000019">
    <property type="protein sequence ID" value="TPX60024.1"/>
    <property type="molecule type" value="Genomic_DNA"/>
</dbReference>
<dbReference type="InterPro" id="IPR050935">
    <property type="entry name" value="Bromo_chromatin_reader"/>
</dbReference>
<dbReference type="PROSITE" id="PS00633">
    <property type="entry name" value="BROMODOMAIN_1"/>
    <property type="match status" value="1"/>
</dbReference>
<dbReference type="InterPro" id="IPR036427">
    <property type="entry name" value="Bromodomain-like_sf"/>
</dbReference>
<dbReference type="Pfam" id="PF17035">
    <property type="entry name" value="BET"/>
    <property type="match status" value="1"/>
</dbReference>
<protein>
    <recommendedName>
        <fullName evidence="9">Bromo domain-containing protein</fullName>
    </recommendedName>
</protein>
<feature type="compositionally biased region" description="Basic residues" evidence="4">
    <location>
        <begin position="525"/>
        <end position="539"/>
    </location>
</feature>
<feature type="region of interest" description="Disordered" evidence="4">
    <location>
        <begin position="421"/>
        <end position="462"/>
    </location>
</feature>
<evidence type="ECO:0000259" key="6">
    <source>
        <dbReference type="PROSITE" id="PS51525"/>
    </source>
</evidence>
<dbReference type="Gene3D" id="1.20.920.10">
    <property type="entry name" value="Bromodomain-like"/>
    <property type="match status" value="2"/>
</dbReference>
<dbReference type="GO" id="GO:0006338">
    <property type="term" value="P:chromatin remodeling"/>
    <property type="evidence" value="ECO:0007669"/>
    <property type="project" value="TreeGrafter"/>
</dbReference>
<dbReference type="GO" id="GO:0006355">
    <property type="term" value="P:regulation of DNA-templated transcription"/>
    <property type="evidence" value="ECO:0007669"/>
    <property type="project" value="TreeGrafter"/>
</dbReference>
<dbReference type="CDD" id="cd05498">
    <property type="entry name" value="Bromo_Brdt_II_like"/>
    <property type="match status" value="1"/>
</dbReference>
<dbReference type="PRINTS" id="PR00503">
    <property type="entry name" value="BROMODOMAIN"/>
</dbReference>
<dbReference type="GO" id="GO:0000785">
    <property type="term" value="C:chromatin"/>
    <property type="evidence" value="ECO:0007669"/>
    <property type="project" value="TreeGrafter"/>
</dbReference>
<feature type="region of interest" description="Disordered" evidence="4">
    <location>
        <begin position="611"/>
        <end position="669"/>
    </location>
</feature>
<feature type="domain" description="Bromo" evidence="5">
    <location>
        <begin position="332"/>
        <end position="404"/>
    </location>
</feature>
<keyword evidence="8" id="KW-1185">Reference proteome</keyword>
<dbReference type="PANTHER" id="PTHR22880">
    <property type="entry name" value="FALZ-RELATED BROMODOMAIN-CONTAINING PROTEINS"/>
    <property type="match status" value="1"/>
</dbReference>
<feature type="compositionally biased region" description="Low complexity" evidence="4">
    <location>
        <begin position="650"/>
        <end position="663"/>
    </location>
</feature>
<dbReference type="SMART" id="SM00297">
    <property type="entry name" value="BROMO"/>
    <property type="match status" value="2"/>
</dbReference>
<evidence type="ECO:0000313" key="8">
    <source>
        <dbReference type="Proteomes" id="UP000318582"/>
    </source>
</evidence>
<dbReference type="CDD" id="cd05500">
    <property type="entry name" value="Bromo_BDF1_2_I"/>
    <property type="match status" value="1"/>
</dbReference>
<evidence type="ECO:0000313" key="7">
    <source>
        <dbReference type="EMBL" id="TPX60024.1"/>
    </source>
</evidence>
<feature type="region of interest" description="Disordered" evidence="4">
    <location>
        <begin position="1"/>
        <end position="126"/>
    </location>
</feature>
<accession>A0A507E897</accession>
<dbReference type="InterPro" id="IPR027353">
    <property type="entry name" value="NET_dom"/>
</dbReference>
<dbReference type="Pfam" id="PF00439">
    <property type="entry name" value="Bromodomain"/>
    <property type="match status" value="2"/>
</dbReference>
<name>A0A507E897_9FUNG</name>
<dbReference type="PROSITE" id="PS51525">
    <property type="entry name" value="NET"/>
    <property type="match status" value="1"/>
</dbReference>
<evidence type="ECO:0000259" key="5">
    <source>
        <dbReference type="PROSITE" id="PS50014"/>
    </source>
</evidence>
<sequence>MELDSPNDSRKRSADNVFDEHDGIANSVHHEDVKLKRQRSETDDEDRNPVAPPVPVDLPDRNQIPDDRVSGNNLSLFNLKDEQPKSENGDQMGIGTEQNHAYPPSYPGTREGTPSEAPESTTADGMLREQQKATGEGISQEQHTLMQEQLKFCANVLRSIKRLKDARPFQEPVDPVKLGIPTYFDLIKQPMDLATIEGKLRDGRYSNAQQFVEDMGLMFQNCYTFNGRESPVGQNGVNLERSFAKQMERLPLELKSDKSKKRASMIDPLSTPLMKRDSLSEARPKREIHAPLRDIPTAPGSVFHKGANGKGKLSDPELRFCADILRELTKKQHSLYNFPFLLPVDPIALGIPHYSQVIKNPMDLSTMRHKLDAGEYENADEFAADAKLMFENCYTFNPAGTDVHNFGRKLEEVFDRKWKEKAVATSPAPSRSQRASKAKVKTTTHMHDYTSSEDDEEDSDTKQLQLLQQQLQAITSQMDMLQEKRERKRKKRKSMASIGHAPPVQKTPKIPKTKAKTSSSAHPSTTKKPRKQQKPRKGKHDSEDEDQLPPLNQHQKEELSELVSELSPEKIDKVLEIIRLGSDFPDTTDEGEIELDIESLSKSTLWKLYNFVKGGGSGRSPYAKGRPGPKGPRSNKPKPKPKGGPGLSRNTDTSENSESGSDSGESDSN</sequence>
<dbReference type="InterPro" id="IPR038336">
    <property type="entry name" value="NET_sf"/>
</dbReference>
<proteinExistence type="predicted"/>
<feature type="compositionally biased region" description="Basic residues" evidence="4">
    <location>
        <begin position="434"/>
        <end position="444"/>
    </location>
</feature>